<proteinExistence type="predicted"/>
<feature type="chain" id="PRO_5035168338" description="Rap1a immunity protein domain-containing protein" evidence="1">
    <location>
        <begin position="32"/>
        <end position="125"/>
    </location>
</feature>
<name>A0A8J4H8T7_9PROT</name>
<evidence type="ECO:0000256" key="1">
    <source>
        <dbReference type="SAM" id="SignalP"/>
    </source>
</evidence>
<feature type="signal peptide" evidence="1">
    <location>
        <begin position="1"/>
        <end position="31"/>
    </location>
</feature>
<feature type="domain" description="Rap1a immunity protein" evidence="2">
    <location>
        <begin position="45"/>
        <end position="123"/>
    </location>
</feature>
<dbReference type="InterPro" id="IPR041238">
    <property type="entry name" value="Rap1a"/>
</dbReference>
<evidence type="ECO:0000313" key="3">
    <source>
        <dbReference type="EMBL" id="HGC41989.1"/>
    </source>
</evidence>
<accession>A0A8J4H8T7</accession>
<comment type="caution">
    <text evidence="3">The sequence shown here is derived from an EMBL/GenBank/DDBJ whole genome shotgun (WGS) entry which is preliminary data.</text>
</comment>
<gene>
    <name evidence="3" type="ORF">ENY07_02030</name>
</gene>
<sequence length="125" mass="13069">MTRMTRALTTRALTTWALAMAGAGLAVLALAAPPSEAAFIKRDFLMRSCAAHEGPGPADCTGYIVGVADTLQAAPDSGICVPESMPIRSLREAVAGYIRAHRDGPDTDAAPLVRAALRSLYPCTK</sequence>
<reference evidence="3" key="1">
    <citation type="journal article" date="2020" name="mSystems">
        <title>Genome- and Community-Level Interaction Insights into Carbon Utilization and Element Cycling Functions of Hydrothermarchaeota in Hydrothermal Sediment.</title>
        <authorList>
            <person name="Zhou Z."/>
            <person name="Liu Y."/>
            <person name="Xu W."/>
            <person name="Pan J."/>
            <person name="Luo Z.H."/>
            <person name="Li M."/>
        </authorList>
    </citation>
    <scope>NUCLEOTIDE SEQUENCE</scope>
    <source>
        <strain evidence="3">SpSt-997</strain>
    </source>
</reference>
<organism evidence="3">
    <name type="scientific">Acidicaldus sp</name>
    <dbReference type="NCBI Taxonomy" id="1872105"/>
    <lineage>
        <taxon>Bacteria</taxon>
        <taxon>Pseudomonadati</taxon>
        <taxon>Pseudomonadota</taxon>
        <taxon>Alphaproteobacteria</taxon>
        <taxon>Acetobacterales</taxon>
        <taxon>Acetobacteraceae</taxon>
        <taxon>Acidicaldus</taxon>
    </lineage>
</organism>
<dbReference type="Pfam" id="PF18602">
    <property type="entry name" value="Rap1a"/>
    <property type="match status" value="1"/>
</dbReference>
<evidence type="ECO:0000259" key="2">
    <source>
        <dbReference type="Pfam" id="PF18602"/>
    </source>
</evidence>
<keyword evidence="1" id="KW-0732">Signal</keyword>
<dbReference type="Gene3D" id="1.10.890.40">
    <property type="match status" value="1"/>
</dbReference>
<dbReference type="EMBL" id="DTQM01000040">
    <property type="protein sequence ID" value="HGC41989.1"/>
    <property type="molecule type" value="Genomic_DNA"/>
</dbReference>
<dbReference type="AlphaFoldDB" id="A0A8J4H8T7"/>
<protein>
    <recommendedName>
        <fullName evidence="2">Rap1a immunity protein domain-containing protein</fullName>
    </recommendedName>
</protein>